<dbReference type="EMBL" id="GGEC01057351">
    <property type="protein sequence ID" value="MBX37835.1"/>
    <property type="molecule type" value="Transcribed_RNA"/>
</dbReference>
<feature type="transmembrane region" description="Helical" evidence="1">
    <location>
        <begin position="23"/>
        <end position="42"/>
    </location>
</feature>
<sequence>MRMTQRPCRKTKLLVELFFNNQLLWFFLFFSFSFSLFAKIFYQKRG</sequence>
<evidence type="ECO:0000313" key="2">
    <source>
        <dbReference type="EMBL" id="MBX37835.1"/>
    </source>
</evidence>
<protein>
    <submittedName>
        <fullName evidence="2">Uncharacterized protein</fullName>
    </submittedName>
</protein>
<keyword evidence="1" id="KW-1133">Transmembrane helix</keyword>
<keyword evidence="1" id="KW-0472">Membrane</keyword>
<proteinExistence type="predicted"/>
<reference evidence="2" key="1">
    <citation type="submission" date="2018-02" db="EMBL/GenBank/DDBJ databases">
        <title>Rhizophora mucronata_Transcriptome.</title>
        <authorList>
            <person name="Meera S.P."/>
            <person name="Sreeshan A."/>
            <person name="Augustine A."/>
        </authorList>
    </citation>
    <scope>NUCLEOTIDE SEQUENCE</scope>
    <source>
        <tissue evidence="2">Leaf</tissue>
    </source>
</reference>
<accession>A0A2P2N5W3</accession>
<name>A0A2P2N5W3_RHIMU</name>
<evidence type="ECO:0000256" key="1">
    <source>
        <dbReference type="SAM" id="Phobius"/>
    </source>
</evidence>
<organism evidence="2">
    <name type="scientific">Rhizophora mucronata</name>
    <name type="common">Asiatic mangrove</name>
    <dbReference type="NCBI Taxonomy" id="61149"/>
    <lineage>
        <taxon>Eukaryota</taxon>
        <taxon>Viridiplantae</taxon>
        <taxon>Streptophyta</taxon>
        <taxon>Embryophyta</taxon>
        <taxon>Tracheophyta</taxon>
        <taxon>Spermatophyta</taxon>
        <taxon>Magnoliopsida</taxon>
        <taxon>eudicotyledons</taxon>
        <taxon>Gunneridae</taxon>
        <taxon>Pentapetalae</taxon>
        <taxon>rosids</taxon>
        <taxon>fabids</taxon>
        <taxon>Malpighiales</taxon>
        <taxon>Rhizophoraceae</taxon>
        <taxon>Rhizophora</taxon>
    </lineage>
</organism>
<keyword evidence="1" id="KW-0812">Transmembrane</keyword>
<dbReference type="AlphaFoldDB" id="A0A2P2N5W3"/>